<feature type="transmembrane region" description="Helical" evidence="2">
    <location>
        <begin position="64"/>
        <end position="82"/>
    </location>
</feature>
<dbReference type="PANTHER" id="PTHR34473:SF2">
    <property type="entry name" value="UPF0699 TRANSMEMBRANE PROTEIN YDBT"/>
    <property type="match status" value="1"/>
</dbReference>
<feature type="transmembrane region" description="Helical" evidence="2">
    <location>
        <begin position="234"/>
        <end position="257"/>
    </location>
</feature>
<dbReference type="Proteomes" id="UP001168423">
    <property type="component" value="Unassembled WGS sequence"/>
</dbReference>
<keyword evidence="2" id="KW-1133">Transmembrane helix</keyword>
<gene>
    <name evidence="4" type="ORF">FGW20_10390</name>
</gene>
<keyword evidence="5" id="KW-1185">Reference proteome</keyword>
<organism evidence="4 5">
    <name type="scientific">Methanoculleus methanifontis</name>
    <dbReference type="NCBI Taxonomy" id="2584086"/>
    <lineage>
        <taxon>Archaea</taxon>
        <taxon>Methanobacteriati</taxon>
        <taxon>Methanobacteriota</taxon>
        <taxon>Stenosarchaea group</taxon>
        <taxon>Methanomicrobia</taxon>
        <taxon>Methanomicrobiales</taxon>
        <taxon>Methanomicrobiaceae</taxon>
        <taxon>Methanoculleus</taxon>
    </lineage>
</organism>
<sequence>MTRPDLEAEGCTTDAGMDAAGTGTAADTPTRHGERIRCHPSIIVERSLSAIVVLAVLTTQLGRGALPAVLAILFIGLALFNYRQWSRTTIQFNERDVVVERNTLFKMKKTLPYAKVASVNVNRGILNRVFGTSRLLVNINSGSGATVPEAVLTFRQDVAEGIRAGMAERLYGHETAPEEEPAEPPVSFSPVDVIVHGLFSVSTYQTVFGFAFLAYSVVQLYVSTVTGAGADGKALVSLLMFFSIQLAPSVSLIFHYYNYRVYRRGDTIYLEHGLVRTYKTSFAVSRINAVRVKRTLAARLLHRSCIEAEVVGLASGSGESLRPVLCLLKDDATQQRLLEELVPEFVDEHARERQPAGARSVLLIRAALASLALVLATAYPSIYLYHETAALTGAAGTVLPYALPLATTAAILAIFYATRVSYRITEFGTGTDLFTFVNGAVDRETVVMNYDKVQMVRITRGPVARVFGVARGKVYLLSAIGGANVSSGYFAGSRLAAVGETVMGRIASGEYDYRKNSI</sequence>
<protein>
    <recommendedName>
        <fullName evidence="3">YdbS-like PH domain-containing protein</fullName>
    </recommendedName>
</protein>
<dbReference type="RefSeq" id="WP_301678031.1">
    <property type="nucleotide sequence ID" value="NZ_VCYI01000014.1"/>
</dbReference>
<feature type="domain" description="YdbS-like PH" evidence="3">
    <location>
        <begin position="85"/>
        <end position="148"/>
    </location>
</feature>
<feature type="transmembrane region" description="Helical" evidence="2">
    <location>
        <begin position="362"/>
        <end position="386"/>
    </location>
</feature>
<dbReference type="EMBL" id="VCYI01000014">
    <property type="protein sequence ID" value="MDN7013436.1"/>
    <property type="molecule type" value="Genomic_DNA"/>
</dbReference>
<feature type="domain" description="YdbS-like PH" evidence="3">
    <location>
        <begin position="429"/>
        <end position="475"/>
    </location>
</feature>
<proteinExistence type="predicted"/>
<comment type="caution">
    <text evidence="4">The sequence shown here is derived from an EMBL/GenBank/DDBJ whole genome shotgun (WGS) entry which is preliminary data.</text>
</comment>
<dbReference type="InterPro" id="IPR005182">
    <property type="entry name" value="YdbS-like_PH"/>
</dbReference>
<reference evidence="4" key="1">
    <citation type="submission" date="2019-05" db="EMBL/GenBank/DDBJ databases">
        <title>Isolation and characterization of methanogens from the cold seep sediment at Four-Way Closure Ridge.</title>
        <authorList>
            <person name="You Y.-T."/>
            <person name="Chen S.-C."/>
            <person name="Zhang W.-L."/>
            <person name="Lai M.-C."/>
        </authorList>
    </citation>
    <scope>NUCLEOTIDE SEQUENCE</scope>
    <source>
        <strain evidence="4">FWC-SCC3</strain>
    </source>
</reference>
<keyword evidence="2" id="KW-0812">Transmembrane</keyword>
<keyword evidence="2" id="KW-0472">Membrane</keyword>
<evidence type="ECO:0000256" key="2">
    <source>
        <dbReference type="SAM" id="Phobius"/>
    </source>
</evidence>
<dbReference type="Pfam" id="PF03703">
    <property type="entry name" value="bPH_2"/>
    <property type="match status" value="2"/>
</dbReference>
<evidence type="ECO:0000313" key="4">
    <source>
        <dbReference type="EMBL" id="MDN7013436.1"/>
    </source>
</evidence>
<dbReference type="PANTHER" id="PTHR34473">
    <property type="entry name" value="UPF0699 TRANSMEMBRANE PROTEIN YDBS"/>
    <property type="match status" value="1"/>
</dbReference>
<accession>A0ABT8M4B5</accession>
<evidence type="ECO:0000256" key="1">
    <source>
        <dbReference type="SAM" id="MobiDB-lite"/>
    </source>
</evidence>
<evidence type="ECO:0000259" key="3">
    <source>
        <dbReference type="Pfam" id="PF03703"/>
    </source>
</evidence>
<name>A0ABT8M4B5_9EURY</name>
<feature type="transmembrane region" description="Helical" evidence="2">
    <location>
        <begin position="398"/>
        <end position="417"/>
    </location>
</feature>
<feature type="transmembrane region" description="Helical" evidence="2">
    <location>
        <begin position="204"/>
        <end position="222"/>
    </location>
</feature>
<evidence type="ECO:0000313" key="5">
    <source>
        <dbReference type="Proteomes" id="UP001168423"/>
    </source>
</evidence>
<feature type="region of interest" description="Disordered" evidence="1">
    <location>
        <begin position="1"/>
        <end position="32"/>
    </location>
</feature>
<feature type="compositionally biased region" description="Low complexity" evidence="1">
    <location>
        <begin position="12"/>
        <end position="28"/>
    </location>
</feature>